<evidence type="ECO:0000256" key="1">
    <source>
        <dbReference type="ARBA" id="ARBA00022723"/>
    </source>
</evidence>
<dbReference type="InterPro" id="IPR051785">
    <property type="entry name" value="MMCE/EMCE_epimerase"/>
</dbReference>
<keyword evidence="1" id="KW-0479">Metal-binding</keyword>
<dbReference type="Proteomes" id="UP000612893">
    <property type="component" value="Unassembled WGS sequence"/>
</dbReference>
<keyword evidence="4" id="KW-1185">Reference proteome</keyword>
<name>A0A934NDX4_9BACT</name>
<dbReference type="InterPro" id="IPR029068">
    <property type="entry name" value="Glyas_Bleomycin-R_OHBP_Dase"/>
</dbReference>
<dbReference type="RefSeq" id="WP_338202112.1">
    <property type="nucleotide sequence ID" value="NZ_JAEKNR010000133.1"/>
</dbReference>
<dbReference type="SUPFAM" id="SSF54593">
    <property type="entry name" value="Glyoxalase/Bleomycin resistance protein/Dihydroxybiphenyl dioxygenase"/>
    <property type="match status" value="1"/>
</dbReference>
<dbReference type="PANTHER" id="PTHR43048">
    <property type="entry name" value="METHYLMALONYL-COA EPIMERASE"/>
    <property type="match status" value="1"/>
</dbReference>
<gene>
    <name evidence="3" type="ORF">JF922_12550</name>
</gene>
<sequence length="159" mass="18186">MIYRLDHVAFAVEDLRASSRIWTELLGGRHVQGVADWHGFGFVQFGWPSGGRVELLTPASDRTGFVRRFLDRQGEGFHHMTFLSDDLRSDVARIRELGQEVFDENYEDPTWMEAFAMVALQGRRVLVQLAQSSLSTEEQDAAWGSRPLESVIEAVERFR</sequence>
<evidence type="ECO:0000313" key="3">
    <source>
        <dbReference type="EMBL" id="MBJ7598897.1"/>
    </source>
</evidence>
<feature type="domain" description="VOC" evidence="2">
    <location>
        <begin position="4"/>
        <end position="132"/>
    </location>
</feature>
<dbReference type="Gene3D" id="3.10.180.10">
    <property type="entry name" value="2,3-Dihydroxybiphenyl 1,2-Dioxygenase, domain 1"/>
    <property type="match status" value="1"/>
</dbReference>
<comment type="caution">
    <text evidence="3">The sequence shown here is derived from an EMBL/GenBank/DDBJ whole genome shotgun (WGS) entry which is preliminary data.</text>
</comment>
<proteinExistence type="predicted"/>
<dbReference type="EMBL" id="JAEKNR010000133">
    <property type="protein sequence ID" value="MBJ7598897.1"/>
    <property type="molecule type" value="Genomic_DNA"/>
</dbReference>
<dbReference type="PANTHER" id="PTHR43048:SF3">
    <property type="entry name" value="METHYLMALONYL-COA EPIMERASE, MITOCHONDRIAL"/>
    <property type="match status" value="1"/>
</dbReference>
<accession>A0A934NDX4</accession>
<dbReference type="GO" id="GO:0046872">
    <property type="term" value="F:metal ion binding"/>
    <property type="evidence" value="ECO:0007669"/>
    <property type="project" value="UniProtKB-KW"/>
</dbReference>
<organism evidence="3 4">
    <name type="scientific">Candidatus Nephthysia bennettiae</name>
    <dbReference type="NCBI Taxonomy" id="3127016"/>
    <lineage>
        <taxon>Bacteria</taxon>
        <taxon>Bacillati</taxon>
        <taxon>Candidatus Dormiibacterota</taxon>
        <taxon>Candidatus Dormibacteria</taxon>
        <taxon>Candidatus Dormibacterales</taxon>
        <taxon>Candidatus Dormibacteraceae</taxon>
        <taxon>Candidatus Nephthysia</taxon>
    </lineage>
</organism>
<reference evidence="3" key="1">
    <citation type="submission" date="2020-10" db="EMBL/GenBank/DDBJ databases">
        <title>Ca. Dormibacterota MAGs.</title>
        <authorList>
            <person name="Montgomery K."/>
        </authorList>
    </citation>
    <scope>NUCLEOTIDE SEQUENCE [LARGE SCALE GENOMIC DNA]</scope>
    <source>
        <strain evidence="3">SC8812_S17_10</strain>
    </source>
</reference>
<evidence type="ECO:0000313" key="4">
    <source>
        <dbReference type="Proteomes" id="UP000612893"/>
    </source>
</evidence>
<dbReference type="PROSITE" id="PS51819">
    <property type="entry name" value="VOC"/>
    <property type="match status" value="1"/>
</dbReference>
<dbReference type="AlphaFoldDB" id="A0A934NDX4"/>
<dbReference type="InterPro" id="IPR037523">
    <property type="entry name" value="VOC_core"/>
</dbReference>
<protein>
    <submittedName>
        <fullName evidence="3">VOC family protein</fullName>
    </submittedName>
</protein>
<dbReference type="Pfam" id="PF13669">
    <property type="entry name" value="Glyoxalase_4"/>
    <property type="match status" value="1"/>
</dbReference>
<evidence type="ECO:0000259" key="2">
    <source>
        <dbReference type="PROSITE" id="PS51819"/>
    </source>
</evidence>